<feature type="signal peptide" evidence="2">
    <location>
        <begin position="1"/>
        <end position="21"/>
    </location>
</feature>
<feature type="compositionally biased region" description="Polar residues" evidence="1">
    <location>
        <begin position="97"/>
        <end position="108"/>
    </location>
</feature>
<organism evidence="3 4">
    <name type="scientific">Vibrio qingdaonensis</name>
    <dbReference type="NCBI Taxonomy" id="2829491"/>
    <lineage>
        <taxon>Bacteria</taxon>
        <taxon>Pseudomonadati</taxon>
        <taxon>Pseudomonadota</taxon>
        <taxon>Gammaproteobacteria</taxon>
        <taxon>Vibrionales</taxon>
        <taxon>Vibrionaceae</taxon>
        <taxon>Vibrio</taxon>
    </lineage>
</organism>
<keyword evidence="2" id="KW-0732">Signal</keyword>
<evidence type="ECO:0008006" key="5">
    <source>
        <dbReference type="Google" id="ProtNLM"/>
    </source>
</evidence>
<evidence type="ECO:0000256" key="2">
    <source>
        <dbReference type="SAM" id="SignalP"/>
    </source>
</evidence>
<reference evidence="3" key="1">
    <citation type="submission" date="2022-02" db="EMBL/GenBank/DDBJ databases">
        <title>Vibrio sp. nov, a new bacterium isolated from seawater.</title>
        <authorList>
            <person name="Yuan Y."/>
        </authorList>
    </citation>
    <scope>NUCLEOTIDE SEQUENCE</scope>
    <source>
        <strain evidence="3">ZSDZ65</strain>
    </source>
</reference>
<accession>A0A9X3CP86</accession>
<keyword evidence="4" id="KW-1185">Reference proteome</keyword>
<dbReference type="AlphaFoldDB" id="A0A9X3CP86"/>
<feature type="chain" id="PRO_5040892142" description="Lipoprotein" evidence="2">
    <location>
        <begin position="22"/>
        <end position="121"/>
    </location>
</feature>
<feature type="compositionally biased region" description="Pro residues" evidence="1">
    <location>
        <begin position="109"/>
        <end position="121"/>
    </location>
</feature>
<protein>
    <recommendedName>
        <fullName evidence="5">Lipoprotein</fullName>
    </recommendedName>
</protein>
<dbReference type="RefSeq" id="WP_265675689.1">
    <property type="nucleotide sequence ID" value="NZ_JAKRRY010000019.1"/>
</dbReference>
<evidence type="ECO:0000256" key="1">
    <source>
        <dbReference type="SAM" id="MobiDB-lite"/>
    </source>
</evidence>
<evidence type="ECO:0000313" key="4">
    <source>
        <dbReference type="Proteomes" id="UP001155587"/>
    </source>
</evidence>
<name>A0A9X3CP86_9VIBR</name>
<feature type="region of interest" description="Disordered" evidence="1">
    <location>
        <begin position="97"/>
        <end position="121"/>
    </location>
</feature>
<dbReference type="PROSITE" id="PS51257">
    <property type="entry name" value="PROKAR_LIPOPROTEIN"/>
    <property type="match status" value="1"/>
</dbReference>
<proteinExistence type="predicted"/>
<dbReference type="EMBL" id="JAKRRY010000019">
    <property type="protein sequence ID" value="MCW8347156.1"/>
    <property type="molecule type" value="Genomic_DNA"/>
</dbReference>
<gene>
    <name evidence="3" type="ORF">MD535_14215</name>
</gene>
<comment type="caution">
    <text evidence="3">The sequence shown here is derived from an EMBL/GenBank/DDBJ whole genome shotgun (WGS) entry which is preliminary data.</text>
</comment>
<evidence type="ECO:0000313" key="3">
    <source>
        <dbReference type="EMBL" id="MCW8347156.1"/>
    </source>
</evidence>
<dbReference type="Proteomes" id="UP001155587">
    <property type="component" value="Unassembled WGS sequence"/>
</dbReference>
<sequence>MTTRFKTALISLAVMSLTACSSHQMNQLGLRSSSVNTYPNNMDTVELCEVANGYRATNQTAVSVDSEVWRRQLSNEQCESIVRELYMSRFIRSLSNTTVTPANESNTPHPTPLPAEPVKPK</sequence>